<comment type="caution">
    <text evidence="6">The sequence shown here is derived from an EMBL/GenBank/DDBJ whole genome shotgun (WGS) entry which is preliminary data.</text>
</comment>
<protein>
    <submittedName>
        <fullName evidence="6">Response regulator transcription factor</fullName>
    </submittedName>
</protein>
<organism evidence="6 7">
    <name type="scientific">Gordonibacter faecis</name>
    <dbReference type="NCBI Taxonomy" id="3047475"/>
    <lineage>
        <taxon>Bacteria</taxon>
        <taxon>Bacillati</taxon>
        <taxon>Actinomycetota</taxon>
        <taxon>Coriobacteriia</taxon>
        <taxon>Eggerthellales</taxon>
        <taxon>Eggerthellaceae</taxon>
        <taxon>Gordonibacter</taxon>
    </lineage>
</organism>
<dbReference type="SMART" id="SM00448">
    <property type="entry name" value="REC"/>
    <property type="match status" value="1"/>
</dbReference>
<evidence type="ECO:0000256" key="2">
    <source>
        <dbReference type="PROSITE-ProRule" id="PRU00169"/>
    </source>
</evidence>
<evidence type="ECO:0000313" key="6">
    <source>
        <dbReference type="EMBL" id="MDJ1649396.1"/>
    </source>
</evidence>
<evidence type="ECO:0000313" key="7">
    <source>
        <dbReference type="Proteomes" id="UP001232750"/>
    </source>
</evidence>
<feature type="domain" description="Response regulatory" evidence="4">
    <location>
        <begin position="2"/>
        <end position="116"/>
    </location>
</feature>
<dbReference type="PANTHER" id="PTHR48111:SF73">
    <property type="entry name" value="ALKALINE PHOSPHATASE SYNTHESIS TRANSCRIPTIONAL REGULATORY PROTEIN PHOP"/>
    <property type="match status" value="1"/>
</dbReference>
<feature type="modified residue" description="4-aspartylphosphate" evidence="2">
    <location>
        <position position="51"/>
    </location>
</feature>
<dbReference type="PROSITE" id="PS50110">
    <property type="entry name" value="RESPONSE_REGULATORY"/>
    <property type="match status" value="1"/>
</dbReference>
<dbReference type="Pfam" id="PF00486">
    <property type="entry name" value="Trans_reg_C"/>
    <property type="match status" value="1"/>
</dbReference>
<reference evidence="6 7" key="1">
    <citation type="submission" date="2023-05" db="EMBL/GenBank/DDBJ databases">
        <title>Gordonibacter KGMB12511T sp. nov., isolated from faeces of healthy Korean.</title>
        <authorList>
            <person name="Kim H.S."/>
            <person name="Kim J.-S."/>
            <person name="Suh M.K."/>
            <person name="Eom M.K."/>
            <person name="Do H.E."/>
            <person name="Lee J.-S."/>
        </authorList>
    </citation>
    <scope>NUCLEOTIDE SEQUENCE [LARGE SCALE GENOMIC DNA]</scope>
    <source>
        <strain evidence="6 7">KGMB12511</strain>
    </source>
</reference>
<dbReference type="InterPro" id="IPR001867">
    <property type="entry name" value="OmpR/PhoB-type_DNA-bd"/>
</dbReference>
<evidence type="ECO:0000256" key="1">
    <source>
        <dbReference type="ARBA" id="ARBA00023125"/>
    </source>
</evidence>
<dbReference type="SUPFAM" id="SSF52172">
    <property type="entry name" value="CheY-like"/>
    <property type="match status" value="1"/>
</dbReference>
<dbReference type="CDD" id="cd00383">
    <property type="entry name" value="trans_reg_C"/>
    <property type="match status" value="1"/>
</dbReference>
<dbReference type="Pfam" id="PF00072">
    <property type="entry name" value="Response_reg"/>
    <property type="match status" value="1"/>
</dbReference>
<accession>A0ABT7DLE7</accession>
<evidence type="ECO:0000259" key="5">
    <source>
        <dbReference type="PROSITE" id="PS51755"/>
    </source>
</evidence>
<dbReference type="Gene3D" id="6.10.250.690">
    <property type="match status" value="1"/>
</dbReference>
<dbReference type="InterPro" id="IPR001789">
    <property type="entry name" value="Sig_transdc_resp-reg_receiver"/>
</dbReference>
<gene>
    <name evidence="6" type="ORF">QNJ86_01135</name>
</gene>
<dbReference type="InterPro" id="IPR011006">
    <property type="entry name" value="CheY-like_superfamily"/>
</dbReference>
<dbReference type="Gene3D" id="3.40.50.2300">
    <property type="match status" value="1"/>
</dbReference>
<sequence length="228" mass="24326">MRILIVEDDATIVGSLTELLHREGYETANAARQDEAVELLCAGAFDLALVDVALAQGNGFAVCAAAKAADPAPAVIFLTASDDEYSTVAGLDMGADDYIAKPFRARELLSRIKSVLRRAGGAAAATVRLGDVEIDPAAAVVRKAGCEVALTALEYRLLLLFAQRQERLVTREHVRNAIWDSAGEYVSDNTLNVYIKRLRDKIEDDPADPKLVLTVRGLGYKAGPGAGA</sequence>
<dbReference type="Proteomes" id="UP001232750">
    <property type="component" value="Unassembled WGS sequence"/>
</dbReference>
<keyword evidence="7" id="KW-1185">Reference proteome</keyword>
<evidence type="ECO:0000259" key="4">
    <source>
        <dbReference type="PROSITE" id="PS50110"/>
    </source>
</evidence>
<evidence type="ECO:0000256" key="3">
    <source>
        <dbReference type="PROSITE-ProRule" id="PRU01091"/>
    </source>
</evidence>
<feature type="domain" description="OmpR/PhoB-type" evidence="5">
    <location>
        <begin position="124"/>
        <end position="224"/>
    </location>
</feature>
<dbReference type="PROSITE" id="PS51755">
    <property type="entry name" value="OMPR_PHOB"/>
    <property type="match status" value="1"/>
</dbReference>
<name>A0ABT7DLE7_9ACTN</name>
<dbReference type="InterPro" id="IPR036388">
    <property type="entry name" value="WH-like_DNA-bd_sf"/>
</dbReference>
<keyword evidence="1 3" id="KW-0238">DNA-binding</keyword>
<dbReference type="RefSeq" id="WP_283830726.1">
    <property type="nucleotide sequence ID" value="NZ_JASJEU010000003.1"/>
</dbReference>
<keyword evidence="2" id="KW-0597">Phosphoprotein</keyword>
<proteinExistence type="predicted"/>
<feature type="DNA-binding region" description="OmpR/PhoB-type" evidence="3">
    <location>
        <begin position="124"/>
        <end position="224"/>
    </location>
</feature>
<dbReference type="PANTHER" id="PTHR48111">
    <property type="entry name" value="REGULATOR OF RPOS"/>
    <property type="match status" value="1"/>
</dbReference>
<dbReference type="Gene3D" id="1.10.10.10">
    <property type="entry name" value="Winged helix-like DNA-binding domain superfamily/Winged helix DNA-binding domain"/>
    <property type="match status" value="1"/>
</dbReference>
<dbReference type="InterPro" id="IPR039420">
    <property type="entry name" value="WalR-like"/>
</dbReference>
<dbReference type="SMART" id="SM00862">
    <property type="entry name" value="Trans_reg_C"/>
    <property type="match status" value="1"/>
</dbReference>
<dbReference type="EMBL" id="JASJEU010000003">
    <property type="protein sequence ID" value="MDJ1649396.1"/>
    <property type="molecule type" value="Genomic_DNA"/>
</dbReference>